<protein>
    <submittedName>
        <fullName evidence="1">Uncharacterized protein</fullName>
    </submittedName>
</protein>
<organism evidence="1 2">
    <name type="scientific">Actinoalloteichus hoggarensis</name>
    <dbReference type="NCBI Taxonomy" id="1470176"/>
    <lineage>
        <taxon>Bacteria</taxon>
        <taxon>Bacillati</taxon>
        <taxon>Actinomycetota</taxon>
        <taxon>Actinomycetes</taxon>
        <taxon>Pseudonocardiales</taxon>
        <taxon>Pseudonocardiaceae</taxon>
        <taxon>Actinoalloteichus</taxon>
    </lineage>
</organism>
<dbReference type="AlphaFoldDB" id="A0A221W5G5"/>
<sequence length="122" mass="12832">MIRRVSVLALTIPLATSCAVAAPELASGVTEAPAQAWSAPPIDATFDYRIGGDYPLPDGDEVVSRGRYAGEAPAGVYGSCYVNAFETQSDDGGLHRPDARSRWPAHLVLSELGDDPDWAGST</sequence>
<name>A0A221W5G5_9PSEU</name>
<dbReference type="RefSeq" id="WP_093942116.1">
    <property type="nucleotide sequence ID" value="NZ_CP022521.1"/>
</dbReference>
<evidence type="ECO:0000313" key="1">
    <source>
        <dbReference type="EMBL" id="ASO20839.1"/>
    </source>
</evidence>
<dbReference type="PROSITE" id="PS51257">
    <property type="entry name" value="PROKAR_LIPOPROTEIN"/>
    <property type="match status" value="1"/>
</dbReference>
<gene>
    <name evidence="1" type="ORF">AHOG_16065</name>
</gene>
<keyword evidence="2" id="KW-1185">Reference proteome</keyword>
<dbReference type="KEGG" id="ahg:AHOG_16065"/>
<accession>A0A221W5G5</accession>
<evidence type="ECO:0000313" key="2">
    <source>
        <dbReference type="Proteomes" id="UP000204221"/>
    </source>
</evidence>
<dbReference type="EMBL" id="CP022521">
    <property type="protein sequence ID" value="ASO20839.1"/>
    <property type="molecule type" value="Genomic_DNA"/>
</dbReference>
<reference evidence="1 2" key="1">
    <citation type="submission" date="2017-07" db="EMBL/GenBank/DDBJ databases">
        <title>Complete genome sequence of Actinoalloteichus hoggarensis DSM 45943, type strain of Actinoalloteichus hoggarensis.</title>
        <authorList>
            <person name="Ruckert C."/>
            <person name="Nouioui I."/>
            <person name="Willmese J."/>
            <person name="van Wezel G."/>
            <person name="Klenk H.-P."/>
            <person name="Kalinowski J."/>
            <person name="Zotchev S.B."/>
        </authorList>
    </citation>
    <scope>NUCLEOTIDE SEQUENCE [LARGE SCALE GENOMIC DNA]</scope>
    <source>
        <strain evidence="1 2">DSM 45943</strain>
    </source>
</reference>
<proteinExistence type="predicted"/>
<dbReference type="OrthoDB" id="319933at2"/>
<dbReference type="Proteomes" id="UP000204221">
    <property type="component" value="Chromosome"/>
</dbReference>